<organism evidence="5 6">
    <name type="scientific">Bosea caraganae</name>
    <dbReference type="NCBI Taxonomy" id="2763117"/>
    <lineage>
        <taxon>Bacteria</taxon>
        <taxon>Pseudomonadati</taxon>
        <taxon>Pseudomonadota</taxon>
        <taxon>Alphaproteobacteria</taxon>
        <taxon>Hyphomicrobiales</taxon>
        <taxon>Boseaceae</taxon>
        <taxon>Bosea</taxon>
    </lineage>
</organism>
<comment type="caution">
    <text evidence="5">The sequence shown here is derived from an EMBL/GenBank/DDBJ whole genome shotgun (WGS) entry which is preliminary data.</text>
</comment>
<reference evidence="6" key="1">
    <citation type="submission" date="2018-07" db="EMBL/GenBank/DDBJ databases">
        <authorList>
            <person name="Safronova V.I."/>
            <person name="Chirak E.R."/>
            <person name="Sazanova A.L."/>
        </authorList>
    </citation>
    <scope>NUCLEOTIDE SEQUENCE [LARGE SCALE GENOMIC DNA]</scope>
    <source>
        <strain evidence="6">RCAM04685</strain>
    </source>
</reference>
<evidence type="ECO:0000256" key="2">
    <source>
        <dbReference type="SAM" id="SignalP"/>
    </source>
</evidence>
<keyword evidence="6" id="KW-1185">Reference proteome</keyword>
<dbReference type="Proteomes" id="UP000255207">
    <property type="component" value="Unassembled WGS sequence"/>
</dbReference>
<name>A0A370L644_9HYPH</name>
<dbReference type="Gene3D" id="3.10.560.10">
    <property type="entry name" value="Outer membrane lipoprotein wza domain like"/>
    <property type="match status" value="1"/>
</dbReference>
<evidence type="ECO:0000259" key="4">
    <source>
        <dbReference type="Pfam" id="PF25994"/>
    </source>
</evidence>
<evidence type="ECO:0000313" key="6">
    <source>
        <dbReference type="Proteomes" id="UP000255207"/>
    </source>
</evidence>
<dbReference type="OrthoDB" id="9798876at2"/>
<dbReference type="InterPro" id="IPR058781">
    <property type="entry name" value="HH_AprE-like"/>
</dbReference>
<dbReference type="InterPro" id="IPR003715">
    <property type="entry name" value="Poly_export_N"/>
</dbReference>
<proteinExistence type="predicted"/>
<feature type="chain" id="PRO_5030068416" description="Sugar ABC transporter substrate-binding protein" evidence="2">
    <location>
        <begin position="27"/>
        <end position="423"/>
    </location>
</feature>
<dbReference type="AlphaFoldDB" id="A0A370L644"/>
<dbReference type="GO" id="GO:0015159">
    <property type="term" value="F:polysaccharide transmembrane transporter activity"/>
    <property type="evidence" value="ECO:0007669"/>
    <property type="project" value="InterPro"/>
</dbReference>
<dbReference type="Gene3D" id="3.30.1950.10">
    <property type="entry name" value="wza like domain"/>
    <property type="match status" value="1"/>
</dbReference>
<evidence type="ECO:0000256" key="1">
    <source>
        <dbReference type="ARBA" id="ARBA00022729"/>
    </source>
</evidence>
<feature type="signal peptide" evidence="2">
    <location>
        <begin position="1"/>
        <end position="26"/>
    </location>
</feature>
<dbReference type="PANTHER" id="PTHR33619:SF3">
    <property type="entry name" value="POLYSACCHARIDE EXPORT PROTEIN GFCE-RELATED"/>
    <property type="match status" value="1"/>
</dbReference>
<evidence type="ECO:0000259" key="3">
    <source>
        <dbReference type="Pfam" id="PF02563"/>
    </source>
</evidence>
<dbReference type="Pfam" id="PF25994">
    <property type="entry name" value="HH_AprE"/>
    <property type="match status" value="1"/>
</dbReference>
<dbReference type="InterPro" id="IPR049712">
    <property type="entry name" value="Poly_export"/>
</dbReference>
<protein>
    <recommendedName>
        <fullName evidence="7">Sugar ABC transporter substrate-binding protein</fullName>
    </recommendedName>
</protein>
<feature type="domain" description="AprE-like long alpha-helical hairpin" evidence="4">
    <location>
        <begin position="174"/>
        <end position="357"/>
    </location>
</feature>
<dbReference type="PANTHER" id="PTHR33619">
    <property type="entry name" value="POLYSACCHARIDE EXPORT PROTEIN GFCE-RELATED"/>
    <property type="match status" value="1"/>
</dbReference>
<gene>
    <name evidence="5" type="ORF">DWE98_14335</name>
</gene>
<feature type="domain" description="Polysaccharide export protein N-terminal" evidence="3">
    <location>
        <begin position="29"/>
        <end position="91"/>
    </location>
</feature>
<evidence type="ECO:0008006" key="7">
    <source>
        <dbReference type="Google" id="ProtNLM"/>
    </source>
</evidence>
<sequence>MTKRSLTRLLAVAGVASFLGLIPARADDAVPEYKIAPGDRLEVKVVGLPELGQKALVDINGNLPLPMLGSVKVSGLSLAEVQDKLRTALSGKIVYRRALDGKKIPNIADVDEILVEVAEYRPVYVNGDVPRAGEVVYRPGMRVRQALSLAGGQDQSAARANGNLVNVFDYGSARDTLMLEFTRERAQYWRLNAEIDDNGKASADDLIQRLPQIGGADLVAKSESDLLAIRTRDWQNEKAFLSKSADQAAARTKALALQFDTENKGSTADADEFDRMQKLLDKSLTSQNRVTDARRAMLISATRALQIGVQLTTAERDQEERTRNLTRTVDQRRANLMKERDDSALKLAQLKARMEANDKKLVFMGGATKQILGDDPTKIQITIRRDGVDGVQTIAATEDTLLTPGDVVEVVLKQGVDLGMLGK</sequence>
<evidence type="ECO:0000313" key="5">
    <source>
        <dbReference type="EMBL" id="RDJ24095.1"/>
    </source>
</evidence>
<dbReference type="EMBL" id="QQTP01000007">
    <property type="protein sequence ID" value="RDJ24095.1"/>
    <property type="molecule type" value="Genomic_DNA"/>
</dbReference>
<keyword evidence="1 2" id="KW-0732">Signal</keyword>
<dbReference type="Pfam" id="PF02563">
    <property type="entry name" value="Poly_export"/>
    <property type="match status" value="1"/>
</dbReference>
<dbReference type="RefSeq" id="WP_114829957.1">
    <property type="nucleotide sequence ID" value="NZ_QQTO01000007.1"/>
</dbReference>
<accession>A0A370L644</accession>